<evidence type="ECO:0000313" key="4">
    <source>
        <dbReference type="Proteomes" id="UP000034682"/>
    </source>
</evidence>
<dbReference type="SUPFAM" id="SSF51735">
    <property type="entry name" value="NAD(P)-binding Rossmann-fold domains"/>
    <property type="match status" value="1"/>
</dbReference>
<dbReference type="Gene3D" id="3.40.50.720">
    <property type="entry name" value="NAD(P)-binding Rossmann-like Domain"/>
    <property type="match status" value="1"/>
</dbReference>
<dbReference type="Proteomes" id="UP000034682">
    <property type="component" value="Unassembled WGS sequence"/>
</dbReference>
<evidence type="ECO:0000259" key="2">
    <source>
        <dbReference type="Pfam" id="PF01370"/>
    </source>
</evidence>
<dbReference type="PRINTS" id="PR01713">
    <property type="entry name" value="NUCEPIMERASE"/>
</dbReference>
<protein>
    <submittedName>
        <fullName evidence="3">NAD-dependent epimerase/dehydratase</fullName>
    </submittedName>
</protein>
<feature type="domain" description="NAD-dependent epimerase/dehydratase" evidence="2">
    <location>
        <begin position="3"/>
        <end position="240"/>
    </location>
</feature>
<reference evidence="3 4" key="1">
    <citation type="journal article" date="2015" name="Nature">
        <title>rRNA introns, odd ribosomes, and small enigmatic genomes across a large radiation of phyla.</title>
        <authorList>
            <person name="Brown C.T."/>
            <person name="Hug L.A."/>
            <person name="Thomas B.C."/>
            <person name="Sharon I."/>
            <person name="Castelle C.J."/>
            <person name="Singh A."/>
            <person name="Wilkins M.J."/>
            <person name="Williams K.H."/>
            <person name="Banfield J.F."/>
        </authorList>
    </citation>
    <scope>NUCLEOTIDE SEQUENCE [LARGE SCALE GENOMIC DNA]</scope>
</reference>
<accession>A0A0G1T2R1</accession>
<comment type="similarity">
    <text evidence="1">Belongs to the NAD(P)-dependent epimerase/dehydratase family.</text>
</comment>
<dbReference type="PATRIC" id="fig|1618655.3.peg.611"/>
<organism evidence="3 4">
    <name type="scientific">Candidatus Giovannonibacteria bacterium GW2011_GWB1_47_6b</name>
    <dbReference type="NCBI Taxonomy" id="1618655"/>
    <lineage>
        <taxon>Bacteria</taxon>
        <taxon>Candidatus Giovannoniibacteriota</taxon>
    </lineage>
</organism>
<dbReference type="EMBL" id="LCOK01000034">
    <property type="protein sequence ID" value="KKU76059.1"/>
    <property type="molecule type" value="Genomic_DNA"/>
</dbReference>
<evidence type="ECO:0000313" key="3">
    <source>
        <dbReference type="EMBL" id="KKU76059.1"/>
    </source>
</evidence>
<comment type="caution">
    <text evidence="3">The sequence shown here is derived from an EMBL/GenBank/DDBJ whole genome shotgun (WGS) entry which is preliminary data.</text>
</comment>
<dbReference type="Gene3D" id="3.90.25.10">
    <property type="entry name" value="UDP-galactose 4-epimerase, domain 1"/>
    <property type="match status" value="1"/>
</dbReference>
<gene>
    <name evidence="3" type="ORF">UY02_C0034G0015</name>
</gene>
<dbReference type="Pfam" id="PF01370">
    <property type="entry name" value="Epimerase"/>
    <property type="match status" value="1"/>
</dbReference>
<sequence>MRILITGSSGEIGTNLALKLVERGHTVFGVDKRPNTWTDKFPYVMQDLSVRFFNFKGGIGETPYPTDINVVVHLAANAKVHELVENPSRALENINIIFNVLEFCRINKLPIIFSSSREVYGDIQRYMTNEQQSDFRFTESPYSASKIAGEALIYSYARCYNMPYIVFRFSNVYGRYDTDIERMERVIPLFIKKIQSNEPITVYGKDKTLDFTYIDDCVEGIIASIEKLAGGKIKNETINLAYGEGHTLLELVNYICENFGKTCDTKIEAARLGEVTHYVADIGKAKSLLGYNPKTNLKDGIGKAVAWWKEYYKAS</sequence>
<dbReference type="InterPro" id="IPR036291">
    <property type="entry name" value="NAD(P)-bd_dom_sf"/>
</dbReference>
<dbReference type="AlphaFoldDB" id="A0A0G1T2R1"/>
<dbReference type="InterPro" id="IPR001509">
    <property type="entry name" value="Epimerase_deHydtase"/>
</dbReference>
<proteinExistence type="inferred from homology"/>
<evidence type="ECO:0000256" key="1">
    <source>
        <dbReference type="ARBA" id="ARBA00007637"/>
    </source>
</evidence>
<dbReference type="PANTHER" id="PTHR43000">
    <property type="entry name" value="DTDP-D-GLUCOSE 4,6-DEHYDRATASE-RELATED"/>
    <property type="match status" value="1"/>
</dbReference>
<name>A0A0G1T2R1_9BACT</name>